<reference evidence="1 2" key="1">
    <citation type="submission" date="2020-02" db="EMBL/GenBank/DDBJ databases">
        <title>A chromosome-scale genome assembly of the black bullhead catfish (Ameiurus melas).</title>
        <authorList>
            <person name="Wen M."/>
            <person name="Zham M."/>
            <person name="Cabau C."/>
            <person name="Klopp C."/>
            <person name="Donnadieu C."/>
            <person name="Roques C."/>
            <person name="Bouchez O."/>
            <person name="Lampietro C."/>
            <person name="Jouanno E."/>
            <person name="Herpin A."/>
            <person name="Louis A."/>
            <person name="Berthelot C."/>
            <person name="Parey E."/>
            <person name="Roest-Crollius H."/>
            <person name="Braasch I."/>
            <person name="Postlethwait J."/>
            <person name="Robinson-Rechavi M."/>
            <person name="Echchiki A."/>
            <person name="Begum T."/>
            <person name="Montfort J."/>
            <person name="Schartl M."/>
            <person name="Bobe J."/>
            <person name="Guiguen Y."/>
        </authorList>
    </citation>
    <scope>NUCLEOTIDE SEQUENCE [LARGE SCALE GENOMIC DNA]</scope>
    <source>
        <strain evidence="1">M_S1</strain>
        <tissue evidence="1">Blood</tissue>
    </source>
</reference>
<proteinExistence type="predicted"/>
<evidence type="ECO:0000313" key="1">
    <source>
        <dbReference type="EMBL" id="KAF4079492.1"/>
    </source>
</evidence>
<gene>
    <name evidence="1" type="ORF">AMELA_G00178630</name>
</gene>
<dbReference type="EMBL" id="JAAGNN010000015">
    <property type="protein sequence ID" value="KAF4079492.1"/>
    <property type="molecule type" value="Genomic_DNA"/>
</dbReference>
<name>A0A7J6A9F4_AMEME</name>
<dbReference type="Proteomes" id="UP000593565">
    <property type="component" value="Unassembled WGS sequence"/>
</dbReference>
<evidence type="ECO:0000313" key="2">
    <source>
        <dbReference type="Proteomes" id="UP000593565"/>
    </source>
</evidence>
<dbReference type="AlphaFoldDB" id="A0A7J6A9F4"/>
<accession>A0A7J6A9F4</accession>
<protein>
    <submittedName>
        <fullName evidence="1">Uncharacterized protein</fullName>
    </submittedName>
</protein>
<comment type="caution">
    <text evidence="1">The sequence shown here is derived from an EMBL/GenBank/DDBJ whole genome shotgun (WGS) entry which is preliminary data.</text>
</comment>
<sequence length="97" mass="10835">MTFGFVCLVGLPFSFTGFICLHLDYVALPADLFTCVFFNFLRMDPNSIPMASSSQNTSPTMHPAEVSQIQPISFQQAFQTTRTELPSHNLIRIMSSP</sequence>
<keyword evidence="2" id="KW-1185">Reference proteome</keyword>
<organism evidence="1 2">
    <name type="scientific">Ameiurus melas</name>
    <name type="common">Black bullhead</name>
    <name type="synonym">Silurus melas</name>
    <dbReference type="NCBI Taxonomy" id="219545"/>
    <lineage>
        <taxon>Eukaryota</taxon>
        <taxon>Metazoa</taxon>
        <taxon>Chordata</taxon>
        <taxon>Craniata</taxon>
        <taxon>Vertebrata</taxon>
        <taxon>Euteleostomi</taxon>
        <taxon>Actinopterygii</taxon>
        <taxon>Neopterygii</taxon>
        <taxon>Teleostei</taxon>
        <taxon>Ostariophysi</taxon>
        <taxon>Siluriformes</taxon>
        <taxon>Ictaluridae</taxon>
        <taxon>Ameiurus</taxon>
    </lineage>
</organism>